<dbReference type="AlphaFoldDB" id="A0A6N2M8K8"/>
<feature type="compositionally biased region" description="Basic and acidic residues" evidence="1">
    <location>
        <begin position="52"/>
        <end position="80"/>
    </location>
</feature>
<dbReference type="EMBL" id="CAADRP010001637">
    <property type="protein sequence ID" value="VFU46088.1"/>
    <property type="molecule type" value="Genomic_DNA"/>
</dbReference>
<protein>
    <submittedName>
        <fullName evidence="2">Uncharacterized protein</fullName>
    </submittedName>
</protein>
<evidence type="ECO:0000256" key="1">
    <source>
        <dbReference type="SAM" id="MobiDB-lite"/>
    </source>
</evidence>
<feature type="compositionally biased region" description="Basic and acidic residues" evidence="1">
    <location>
        <begin position="1"/>
        <end position="30"/>
    </location>
</feature>
<evidence type="ECO:0000313" key="2">
    <source>
        <dbReference type="EMBL" id="VFU46088.1"/>
    </source>
</evidence>
<gene>
    <name evidence="2" type="ORF">SVIM_LOCUS291513</name>
</gene>
<reference evidence="2" key="1">
    <citation type="submission" date="2019-03" db="EMBL/GenBank/DDBJ databases">
        <authorList>
            <person name="Mank J."/>
            <person name="Almeida P."/>
        </authorList>
    </citation>
    <scope>NUCLEOTIDE SEQUENCE</scope>
    <source>
        <strain evidence="2">78183</strain>
    </source>
</reference>
<sequence length="100" mass="11522">MRNKDTRAEKRIVGTRAEKRPVVARTEKRAANGSNYNANSNQNQTMTRLSAKGKEKINSSREDSKFVTREKKRCSMDVERNMSITGGEQRNLNKKIHRVK</sequence>
<proteinExistence type="predicted"/>
<accession>A0A6N2M8K8</accession>
<name>A0A6N2M8K8_SALVM</name>
<feature type="compositionally biased region" description="Low complexity" evidence="1">
    <location>
        <begin position="31"/>
        <end position="44"/>
    </location>
</feature>
<feature type="region of interest" description="Disordered" evidence="1">
    <location>
        <begin position="1"/>
        <end position="100"/>
    </location>
</feature>
<organism evidence="2">
    <name type="scientific">Salix viminalis</name>
    <name type="common">Common osier</name>
    <name type="synonym">Basket willow</name>
    <dbReference type="NCBI Taxonomy" id="40686"/>
    <lineage>
        <taxon>Eukaryota</taxon>
        <taxon>Viridiplantae</taxon>
        <taxon>Streptophyta</taxon>
        <taxon>Embryophyta</taxon>
        <taxon>Tracheophyta</taxon>
        <taxon>Spermatophyta</taxon>
        <taxon>Magnoliopsida</taxon>
        <taxon>eudicotyledons</taxon>
        <taxon>Gunneridae</taxon>
        <taxon>Pentapetalae</taxon>
        <taxon>rosids</taxon>
        <taxon>fabids</taxon>
        <taxon>Malpighiales</taxon>
        <taxon>Salicaceae</taxon>
        <taxon>Saliceae</taxon>
        <taxon>Salix</taxon>
    </lineage>
</organism>